<dbReference type="Pfam" id="PF09776">
    <property type="entry name" value="Mitoc_L55"/>
    <property type="match status" value="1"/>
</dbReference>
<evidence type="ECO:0000313" key="1">
    <source>
        <dbReference type="EMBL" id="OQR70890.1"/>
    </source>
</evidence>
<keyword evidence="1" id="KW-0687">Ribonucleoprotein</keyword>
<name>A0A1V9XBH2_9ACAR</name>
<comment type="caution">
    <text evidence="1">The sequence shown here is derived from an EMBL/GenBank/DDBJ whole genome shotgun (WGS) entry which is preliminary data.</text>
</comment>
<sequence length="127" mass="15073">MAHACAKRQSKMATSMCCMLKRFIHVFGPLFNSNEAFITRTKRAVFVRSYPTTLVQPDGSTFKIRYYEPRQIVQLPLRFEELSNEEKQIVIAKRRPKEIAQQKMEFDIEYDSKKYIRYVTKRKPTKA</sequence>
<dbReference type="InterPro" id="IPR018615">
    <property type="entry name" value="Ribosomal_mL55"/>
</dbReference>
<protein>
    <submittedName>
        <fullName evidence="1">39S ribosomal protein L55</fullName>
    </submittedName>
</protein>
<dbReference type="InParanoid" id="A0A1V9XBH2"/>
<dbReference type="STRING" id="418985.A0A1V9XBH2"/>
<dbReference type="GO" id="GO:0005762">
    <property type="term" value="C:mitochondrial large ribosomal subunit"/>
    <property type="evidence" value="ECO:0007669"/>
    <property type="project" value="InterPro"/>
</dbReference>
<dbReference type="EMBL" id="MNPL01015842">
    <property type="protein sequence ID" value="OQR70890.1"/>
    <property type="molecule type" value="Genomic_DNA"/>
</dbReference>
<proteinExistence type="predicted"/>
<dbReference type="Gene3D" id="6.20.130.20">
    <property type="entry name" value="Mitochondrial ribosomal protein L55"/>
    <property type="match status" value="1"/>
</dbReference>
<dbReference type="PANTHER" id="PTHR34095:SF1">
    <property type="entry name" value="LARGE RIBOSOMAL SUBUNIT PROTEIN ML55"/>
    <property type="match status" value="1"/>
</dbReference>
<accession>A0A1V9XBH2</accession>
<dbReference type="GO" id="GO:0003735">
    <property type="term" value="F:structural constituent of ribosome"/>
    <property type="evidence" value="ECO:0007669"/>
    <property type="project" value="InterPro"/>
</dbReference>
<dbReference type="FunCoup" id="A0A1V9XBH2">
    <property type="interactions" value="758"/>
</dbReference>
<evidence type="ECO:0000313" key="2">
    <source>
        <dbReference type="Proteomes" id="UP000192247"/>
    </source>
</evidence>
<keyword evidence="2" id="KW-1185">Reference proteome</keyword>
<dbReference type="PANTHER" id="PTHR34095">
    <property type="entry name" value="39S RIBOSOMAL PROTEIN L55, MITOCHONDRIAL"/>
    <property type="match status" value="1"/>
</dbReference>
<dbReference type="AlphaFoldDB" id="A0A1V9XBH2"/>
<organism evidence="1 2">
    <name type="scientific">Tropilaelaps mercedesae</name>
    <dbReference type="NCBI Taxonomy" id="418985"/>
    <lineage>
        <taxon>Eukaryota</taxon>
        <taxon>Metazoa</taxon>
        <taxon>Ecdysozoa</taxon>
        <taxon>Arthropoda</taxon>
        <taxon>Chelicerata</taxon>
        <taxon>Arachnida</taxon>
        <taxon>Acari</taxon>
        <taxon>Parasitiformes</taxon>
        <taxon>Mesostigmata</taxon>
        <taxon>Gamasina</taxon>
        <taxon>Dermanyssoidea</taxon>
        <taxon>Laelapidae</taxon>
        <taxon>Tropilaelaps</taxon>
    </lineage>
</organism>
<dbReference type="Proteomes" id="UP000192247">
    <property type="component" value="Unassembled WGS sequence"/>
</dbReference>
<reference evidence="1 2" key="1">
    <citation type="journal article" date="2017" name="Gigascience">
        <title>Draft genome of the honey bee ectoparasitic mite, Tropilaelaps mercedesae, is shaped by the parasitic life history.</title>
        <authorList>
            <person name="Dong X."/>
            <person name="Armstrong S.D."/>
            <person name="Xia D."/>
            <person name="Makepeace B.L."/>
            <person name="Darby A.C."/>
            <person name="Kadowaki T."/>
        </authorList>
    </citation>
    <scope>NUCLEOTIDE SEQUENCE [LARGE SCALE GENOMIC DNA]</scope>
    <source>
        <strain evidence="1">Wuxi-XJTLU</strain>
    </source>
</reference>
<gene>
    <name evidence="1" type="ORF">BIW11_11338</name>
</gene>
<dbReference type="GO" id="GO:0006412">
    <property type="term" value="P:translation"/>
    <property type="evidence" value="ECO:0007669"/>
    <property type="project" value="TreeGrafter"/>
</dbReference>
<dbReference type="InterPro" id="IPR044884">
    <property type="entry name" value="Ribosomal_mL55_sf"/>
</dbReference>
<keyword evidence="1" id="KW-0689">Ribosomal protein</keyword>